<reference evidence="3 4" key="1">
    <citation type="submission" date="2024-03" db="EMBL/GenBank/DDBJ databases">
        <title>A Dehalogenimonas Isolated from Estuarine Sediments Dihaloeliminates Chlorinated Alkanes.</title>
        <authorList>
            <person name="Yang Y."/>
            <person name="Wang H."/>
        </authorList>
    </citation>
    <scope>NUCLEOTIDE SEQUENCE [LARGE SCALE GENOMIC DNA]</scope>
    <source>
        <strain evidence="3 4">W</strain>
    </source>
</reference>
<keyword evidence="4" id="KW-1185">Reference proteome</keyword>
<dbReference type="SUPFAM" id="SSF46689">
    <property type="entry name" value="Homeodomain-like"/>
    <property type="match status" value="1"/>
</dbReference>
<evidence type="ECO:0000259" key="2">
    <source>
        <dbReference type="PROSITE" id="PS50943"/>
    </source>
</evidence>
<feature type="coiled-coil region" evidence="1">
    <location>
        <begin position="160"/>
        <end position="187"/>
    </location>
</feature>
<keyword evidence="1" id="KW-0175">Coiled coil</keyword>
<feature type="coiled-coil region" evidence="1">
    <location>
        <begin position="275"/>
        <end position="312"/>
    </location>
</feature>
<proteinExistence type="predicted"/>
<feature type="coiled-coil region" evidence="1">
    <location>
        <begin position="344"/>
        <end position="395"/>
    </location>
</feature>
<dbReference type="PROSITE" id="PS50943">
    <property type="entry name" value="HTH_CROC1"/>
    <property type="match status" value="1"/>
</dbReference>
<dbReference type="RefSeq" id="WP_338737733.1">
    <property type="nucleotide sequence ID" value="NZ_CP146612.1"/>
</dbReference>
<dbReference type="Proteomes" id="UP001375370">
    <property type="component" value="Chromosome"/>
</dbReference>
<gene>
    <name evidence="3" type="ORF">V8247_00640</name>
</gene>
<name>A0ABZ2J3M7_9CHLR</name>
<organism evidence="3 4">
    <name type="scientific">Candidatus Dehalogenimonas loeffleri</name>
    <dbReference type="NCBI Taxonomy" id="3127115"/>
    <lineage>
        <taxon>Bacteria</taxon>
        <taxon>Bacillati</taxon>
        <taxon>Chloroflexota</taxon>
        <taxon>Dehalococcoidia</taxon>
        <taxon>Dehalococcoidales</taxon>
        <taxon>Dehalococcoidaceae</taxon>
        <taxon>Dehalogenimonas</taxon>
    </lineage>
</organism>
<dbReference type="EMBL" id="CP146612">
    <property type="protein sequence ID" value="WWX25510.1"/>
    <property type="molecule type" value="Genomic_DNA"/>
</dbReference>
<evidence type="ECO:0000313" key="3">
    <source>
        <dbReference type="EMBL" id="WWX25510.1"/>
    </source>
</evidence>
<dbReference type="Gene3D" id="1.10.10.60">
    <property type="entry name" value="Homeodomain-like"/>
    <property type="match status" value="1"/>
</dbReference>
<evidence type="ECO:0000256" key="1">
    <source>
        <dbReference type="SAM" id="Coils"/>
    </source>
</evidence>
<dbReference type="InterPro" id="IPR009057">
    <property type="entry name" value="Homeodomain-like_sf"/>
</dbReference>
<accession>A0ABZ2J3M7</accession>
<sequence>MPPKLSPKTVKRMFALLASGHTQAEIAKILEIDQTTISKYLKEYKKLVSEKGIIAASEEYNIEDTVEDLFELSAQLKKHDLTVAESKAGVKATQVLKKLGFNPSEYPKVINTCKWMAKEGFASAAIKLADMEDTTGVTYEQVLTQFSGIQENLGKTDALLKTKTAELETIKNELAVLASKKAAADDQFEIDMQQLGVNMDRLKLVEHLAKELKAAAIPDKDIKTAIEHLTALNKTGFDLNFLSAILNKAKAITFLDHGKGLLKDLTDYGGLLETRAGFNAEIKAIKTQLSGLEQQAALKSSLELAVTKLKAEKAGLEPLVTDLEEKHKTSIQLKKDISVLAPVKKALEQHIEMLKTQFNKLASDIQDKESKVAHLSELKSEQESLLGEIQRLKDAVQHDQHRWQVYQWFLGLVHSVSKEDLQKSSKELPALVEQMPENTSAKNIEVGAEYILETITGKHLPVLLRCQTCGAGFGVEKPNPSGKYQCPFAKPIEDNPHNVVVEKNSIAVLKQALKETPIPGTLPPGVICTNPDEHK</sequence>
<evidence type="ECO:0000313" key="4">
    <source>
        <dbReference type="Proteomes" id="UP001375370"/>
    </source>
</evidence>
<dbReference type="InterPro" id="IPR001387">
    <property type="entry name" value="Cro/C1-type_HTH"/>
</dbReference>
<protein>
    <recommendedName>
        <fullName evidence="2">HTH cro/C1-type domain-containing protein</fullName>
    </recommendedName>
</protein>
<feature type="domain" description="HTH cro/C1-type" evidence="2">
    <location>
        <begin position="22"/>
        <end position="69"/>
    </location>
</feature>